<accession>A0A0C5WJC3</accession>
<dbReference type="OrthoDB" id="5894719at2"/>
<dbReference type="SUPFAM" id="SSF53850">
    <property type="entry name" value="Periplasmic binding protein-like II"/>
    <property type="match status" value="1"/>
</dbReference>
<name>A0A0C5WJC3_9GAMM</name>
<dbReference type="Proteomes" id="UP000032303">
    <property type="component" value="Chromosome 1"/>
</dbReference>
<reference evidence="1 2" key="1">
    <citation type="submission" date="2013-05" db="EMBL/GenBank/DDBJ databases">
        <title>Complete genome sequence of the lipase-producing bacterium Photobacterium gaetbulicola Gung47.</title>
        <authorList>
            <person name="Kim Y.-O."/>
        </authorList>
    </citation>
    <scope>NUCLEOTIDE SEQUENCE [LARGE SCALE GENOMIC DNA]</scope>
    <source>
        <strain evidence="1 2">Gung47</strain>
    </source>
</reference>
<organism evidence="1 2">
    <name type="scientific">Photobacterium gaetbulicola Gung47</name>
    <dbReference type="NCBI Taxonomy" id="658445"/>
    <lineage>
        <taxon>Bacteria</taxon>
        <taxon>Pseudomonadati</taxon>
        <taxon>Pseudomonadota</taxon>
        <taxon>Gammaproteobacteria</taxon>
        <taxon>Vibrionales</taxon>
        <taxon>Vibrionaceae</taxon>
        <taxon>Photobacterium</taxon>
    </lineage>
</organism>
<protein>
    <submittedName>
        <fullName evidence="1">Uncharacterized protein</fullName>
    </submittedName>
</protein>
<dbReference type="HOGENOM" id="CLU_1869629_0_0_6"/>
<evidence type="ECO:0000313" key="2">
    <source>
        <dbReference type="Proteomes" id="UP000032303"/>
    </source>
</evidence>
<sequence length="139" mass="16490">MAYDHMVILDCAKALSDKLQRMGISSKVKVYPFAEFHERAEREVLKEAIIIASFNVDDNLPVSVFRWFYSNTILHSGLSSEAQSWLHQQLNHIRERWEVKDYLAQLESIGTTMQYENWLVPLFHHRQTLRWRGSYKGYQ</sequence>
<evidence type="ECO:0000313" key="1">
    <source>
        <dbReference type="EMBL" id="AJR06282.1"/>
    </source>
</evidence>
<dbReference type="KEGG" id="pgb:H744_1c1258"/>
<dbReference type="EMBL" id="CP005973">
    <property type="protein sequence ID" value="AJR06282.1"/>
    <property type="molecule type" value="Genomic_DNA"/>
</dbReference>
<proteinExistence type="predicted"/>
<dbReference type="PATRIC" id="fig|658445.3.peg.1365"/>
<gene>
    <name evidence="1" type="ORF">H744_1c1258</name>
</gene>
<keyword evidence="2" id="KW-1185">Reference proteome</keyword>
<dbReference type="AlphaFoldDB" id="A0A0C5WJC3"/>